<gene>
    <name evidence="2" type="ORF">GCM10007216_14390</name>
</gene>
<feature type="transmembrane region" description="Helical" evidence="1">
    <location>
        <begin position="69"/>
        <end position="86"/>
    </location>
</feature>
<comment type="caution">
    <text evidence="2">The sequence shown here is derived from an EMBL/GenBank/DDBJ whole genome shotgun (WGS) entry which is preliminary data.</text>
</comment>
<feature type="transmembrane region" description="Helical" evidence="1">
    <location>
        <begin position="342"/>
        <end position="363"/>
    </location>
</feature>
<feature type="transmembrane region" description="Helical" evidence="1">
    <location>
        <begin position="37"/>
        <end position="57"/>
    </location>
</feature>
<reference evidence="3" key="1">
    <citation type="journal article" date="2019" name="Int. J. Syst. Evol. Microbiol.">
        <title>The Global Catalogue of Microorganisms (GCM) 10K type strain sequencing project: providing services to taxonomists for standard genome sequencing and annotation.</title>
        <authorList>
            <consortium name="The Broad Institute Genomics Platform"/>
            <consortium name="The Broad Institute Genome Sequencing Center for Infectious Disease"/>
            <person name="Wu L."/>
            <person name="Ma J."/>
        </authorList>
    </citation>
    <scope>NUCLEOTIDE SEQUENCE [LARGE SCALE GENOMIC DNA]</scope>
    <source>
        <strain evidence="3">CCM 7282</strain>
    </source>
</reference>
<feature type="transmembrane region" description="Helical" evidence="1">
    <location>
        <begin position="215"/>
        <end position="234"/>
    </location>
</feature>
<evidence type="ECO:0000256" key="1">
    <source>
        <dbReference type="SAM" id="Phobius"/>
    </source>
</evidence>
<evidence type="ECO:0000313" key="3">
    <source>
        <dbReference type="Proteomes" id="UP000619534"/>
    </source>
</evidence>
<dbReference type="EMBL" id="BMCJ01000002">
    <property type="protein sequence ID" value="GGC84813.1"/>
    <property type="molecule type" value="Genomic_DNA"/>
</dbReference>
<feature type="transmembrane region" description="Helical" evidence="1">
    <location>
        <begin position="131"/>
        <end position="149"/>
    </location>
</feature>
<keyword evidence="1" id="KW-0472">Membrane</keyword>
<feature type="transmembrane region" description="Helical" evidence="1">
    <location>
        <begin position="92"/>
        <end position="110"/>
    </location>
</feature>
<name>A0ABQ1NT94_9BACI</name>
<dbReference type="RefSeq" id="WP_062442083.1">
    <property type="nucleotide sequence ID" value="NZ_BMCJ01000002.1"/>
</dbReference>
<proteinExistence type="predicted"/>
<protein>
    <recommendedName>
        <fullName evidence="4">O-antigen ligase-like membrane protein</fullName>
    </recommendedName>
</protein>
<organism evidence="2 3">
    <name type="scientific">Thalassobacillus devorans</name>
    <dbReference type="NCBI Taxonomy" id="279813"/>
    <lineage>
        <taxon>Bacteria</taxon>
        <taxon>Bacillati</taxon>
        <taxon>Bacillota</taxon>
        <taxon>Bacilli</taxon>
        <taxon>Bacillales</taxon>
        <taxon>Bacillaceae</taxon>
        <taxon>Thalassobacillus</taxon>
    </lineage>
</organism>
<keyword evidence="1" id="KW-0812">Transmembrane</keyword>
<evidence type="ECO:0000313" key="2">
    <source>
        <dbReference type="EMBL" id="GGC84813.1"/>
    </source>
</evidence>
<keyword evidence="3" id="KW-1185">Reference proteome</keyword>
<feature type="transmembrane region" description="Helical" evidence="1">
    <location>
        <begin position="12"/>
        <end position="31"/>
    </location>
</feature>
<accession>A0ABQ1NT94</accession>
<keyword evidence="1" id="KW-1133">Transmembrane helix</keyword>
<evidence type="ECO:0008006" key="4">
    <source>
        <dbReference type="Google" id="ProtNLM"/>
    </source>
</evidence>
<dbReference type="Proteomes" id="UP000619534">
    <property type="component" value="Unassembled WGS sequence"/>
</dbReference>
<sequence>MKYSFSFSKLVLFLIFAHFVVDLTTQFYYFYNRESAIRSLVNLSYFILFFIAVLYTLKTDRLTLFKESYLFLIFSIIPIVLGLFEYNLNGDFASHFFSLIMPILAISLGFNISKNLKEEEIVRFIKRGINFIYYYSIVIIIFFQGLVNIGVIKYSAINPLGLYTAVLYFLYKKNYYKAMIGLAFVAVSGKRVALLITLVGLIYYLATLIRSNKKYLPYVAGFVLLMSGGFLYLYNSTRYLDRFKLIWQFDITDYHAMLVATGGRSREVIEIIEHLNQNGISWFIGSGFGTSVEIYEGLSRHFSHFSPLAYTLAYGAVFTIFLYYFFLKEISIRKKEPFNQLFWFKLVFVGLLASTLFNAVAFIDPKYWVIYGITKYYNLEHVNSEP</sequence>
<feature type="transmembrane region" description="Helical" evidence="1">
    <location>
        <begin position="308"/>
        <end position="327"/>
    </location>
</feature>